<evidence type="ECO:0000259" key="2">
    <source>
        <dbReference type="PROSITE" id="PS50113"/>
    </source>
</evidence>
<dbReference type="PANTHER" id="PTHR44757">
    <property type="entry name" value="DIGUANYLATE CYCLASE DGCP"/>
    <property type="match status" value="1"/>
</dbReference>
<feature type="domain" description="PAS" evidence="1">
    <location>
        <begin position="155"/>
        <end position="225"/>
    </location>
</feature>
<feature type="domain" description="PAC" evidence="2">
    <location>
        <begin position="217"/>
        <end position="279"/>
    </location>
</feature>
<gene>
    <name evidence="4" type="ORF">GCM10007414_22160</name>
</gene>
<keyword evidence="5" id="KW-1185">Reference proteome</keyword>
<sequence length="599" mass="68069">MQGSFYPAAWMQASIALLSLLLVVVTILWALAARKVRAKRLAMQKSPAGQMTLDSEAKQVLFANPRFCELVQLSNSGKSWQFSSHEHLNQLIALLEPYQKQARVEGIHWKLEFGEHARVLLIYANLEVVRGRELWYVNAYENAQGYSYLNRIEQEQALFANVLNSIPEFIYFKDAEERLLGCNQAWAGFHGLKPNELTGKRLSDFLTRRELSLSQAYDSEVLAGKPCQHTEWFSAPDSRQILLQHNVYPLKNQQDEVTGVLNVSYDVTKWHELNRQLEQENQNRLSSEKELGRQNNLIRTVFNSTPDPLGFIDDKGNFVGGNEPFAKMFGYTSDALLGKHLTEVLSAEQLEQHQVQNSQILETGKPLRYEELVYLDDGHQIWYEVIKGPYFDDVSGERGIIFITRDVTERKATEQQLADAIMQLQELSFIDSLTQVANRRSFDEKLQQLWLTHRREGLELSLLLLDIDSFKQYNDNYGHQQGDEALRQVAKLTSRSVKRGSDLVARYGGEEFAILLPNTSNEGAKLVAENVLKNMTEAQIPHEYSEAGEYISVSIGVATVVPQQGVDYGELVRIADLQLYRAKHQGKARYCCAGDSASA</sequence>
<dbReference type="NCBIfam" id="TIGR00254">
    <property type="entry name" value="GGDEF"/>
    <property type="match status" value="1"/>
</dbReference>
<organism evidence="4 5">
    <name type="scientific">Agarivorans gilvus</name>
    <dbReference type="NCBI Taxonomy" id="680279"/>
    <lineage>
        <taxon>Bacteria</taxon>
        <taxon>Pseudomonadati</taxon>
        <taxon>Pseudomonadota</taxon>
        <taxon>Gammaproteobacteria</taxon>
        <taxon>Alteromonadales</taxon>
        <taxon>Alteromonadaceae</taxon>
        <taxon>Agarivorans</taxon>
    </lineage>
</organism>
<dbReference type="SUPFAM" id="SSF55785">
    <property type="entry name" value="PYP-like sensor domain (PAS domain)"/>
    <property type="match status" value="2"/>
</dbReference>
<evidence type="ECO:0000313" key="5">
    <source>
        <dbReference type="Proteomes" id="UP000651977"/>
    </source>
</evidence>
<dbReference type="InterPro" id="IPR052155">
    <property type="entry name" value="Biofilm_reg_signaling"/>
</dbReference>
<dbReference type="Gene3D" id="3.30.450.20">
    <property type="entry name" value="PAS domain"/>
    <property type="match status" value="2"/>
</dbReference>
<dbReference type="RefSeq" id="WP_055734136.1">
    <property type="nucleotide sequence ID" value="NZ_BMDY01000012.1"/>
</dbReference>
<feature type="domain" description="PAC" evidence="2">
    <location>
        <begin position="367"/>
        <end position="419"/>
    </location>
</feature>
<dbReference type="Gene3D" id="3.30.70.270">
    <property type="match status" value="1"/>
</dbReference>
<dbReference type="SMART" id="SM00091">
    <property type="entry name" value="PAS"/>
    <property type="match status" value="3"/>
</dbReference>
<dbReference type="Pfam" id="PF13188">
    <property type="entry name" value="PAS_8"/>
    <property type="match status" value="1"/>
</dbReference>
<dbReference type="Pfam" id="PF00990">
    <property type="entry name" value="GGDEF"/>
    <property type="match status" value="1"/>
</dbReference>
<dbReference type="CDD" id="cd01949">
    <property type="entry name" value="GGDEF"/>
    <property type="match status" value="1"/>
</dbReference>
<name>A0ABQ1I1S7_9ALTE</name>
<dbReference type="InterPro" id="IPR035965">
    <property type="entry name" value="PAS-like_dom_sf"/>
</dbReference>
<dbReference type="Proteomes" id="UP000651977">
    <property type="component" value="Unassembled WGS sequence"/>
</dbReference>
<dbReference type="PROSITE" id="PS50113">
    <property type="entry name" value="PAC"/>
    <property type="match status" value="2"/>
</dbReference>
<dbReference type="InterPro" id="IPR000014">
    <property type="entry name" value="PAS"/>
</dbReference>
<feature type="domain" description="GGDEF" evidence="3">
    <location>
        <begin position="458"/>
        <end position="595"/>
    </location>
</feature>
<accession>A0ABQ1I1S7</accession>
<dbReference type="PANTHER" id="PTHR44757:SF2">
    <property type="entry name" value="BIOFILM ARCHITECTURE MAINTENANCE PROTEIN MBAA"/>
    <property type="match status" value="1"/>
</dbReference>
<dbReference type="PROSITE" id="PS50112">
    <property type="entry name" value="PAS"/>
    <property type="match status" value="2"/>
</dbReference>
<protein>
    <submittedName>
        <fullName evidence="4">Diguanylate cyclase</fullName>
    </submittedName>
</protein>
<dbReference type="InterPro" id="IPR000700">
    <property type="entry name" value="PAS-assoc_C"/>
</dbReference>
<dbReference type="CDD" id="cd00130">
    <property type="entry name" value="PAS"/>
    <property type="match status" value="2"/>
</dbReference>
<comment type="caution">
    <text evidence="4">The sequence shown here is derived from an EMBL/GenBank/DDBJ whole genome shotgun (WGS) entry which is preliminary data.</text>
</comment>
<evidence type="ECO:0000259" key="1">
    <source>
        <dbReference type="PROSITE" id="PS50112"/>
    </source>
</evidence>
<dbReference type="NCBIfam" id="TIGR00229">
    <property type="entry name" value="sensory_box"/>
    <property type="match status" value="2"/>
</dbReference>
<dbReference type="SMART" id="SM00267">
    <property type="entry name" value="GGDEF"/>
    <property type="match status" value="1"/>
</dbReference>
<dbReference type="InterPro" id="IPR013656">
    <property type="entry name" value="PAS_4"/>
</dbReference>
<dbReference type="InterPro" id="IPR043128">
    <property type="entry name" value="Rev_trsase/Diguanyl_cyclase"/>
</dbReference>
<proteinExistence type="predicted"/>
<dbReference type="Pfam" id="PF08448">
    <property type="entry name" value="PAS_4"/>
    <property type="match status" value="2"/>
</dbReference>
<evidence type="ECO:0000313" key="4">
    <source>
        <dbReference type="EMBL" id="GGB08301.1"/>
    </source>
</evidence>
<dbReference type="InterPro" id="IPR000160">
    <property type="entry name" value="GGDEF_dom"/>
</dbReference>
<dbReference type="InterPro" id="IPR029787">
    <property type="entry name" value="Nucleotide_cyclase"/>
</dbReference>
<dbReference type="PROSITE" id="PS50887">
    <property type="entry name" value="GGDEF"/>
    <property type="match status" value="1"/>
</dbReference>
<feature type="domain" description="PAS" evidence="1">
    <location>
        <begin position="294"/>
        <end position="364"/>
    </location>
</feature>
<dbReference type="EMBL" id="BMDY01000012">
    <property type="protein sequence ID" value="GGB08301.1"/>
    <property type="molecule type" value="Genomic_DNA"/>
</dbReference>
<evidence type="ECO:0000259" key="3">
    <source>
        <dbReference type="PROSITE" id="PS50887"/>
    </source>
</evidence>
<reference evidence="5" key="1">
    <citation type="journal article" date="2019" name="Int. J. Syst. Evol. Microbiol.">
        <title>The Global Catalogue of Microorganisms (GCM) 10K type strain sequencing project: providing services to taxonomists for standard genome sequencing and annotation.</title>
        <authorList>
            <consortium name="The Broad Institute Genomics Platform"/>
            <consortium name="The Broad Institute Genome Sequencing Center for Infectious Disease"/>
            <person name="Wu L."/>
            <person name="Ma J."/>
        </authorList>
    </citation>
    <scope>NUCLEOTIDE SEQUENCE [LARGE SCALE GENOMIC DNA]</scope>
    <source>
        <strain evidence="5">CGMCC 1.10131</strain>
    </source>
</reference>
<dbReference type="SUPFAM" id="SSF55073">
    <property type="entry name" value="Nucleotide cyclase"/>
    <property type="match status" value="1"/>
</dbReference>